<evidence type="ECO:0000256" key="1">
    <source>
        <dbReference type="SAM" id="SignalP"/>
    </source>
</evidence>
<dbReference type="EMBL" id="BMDY01000001">
    <property type="protein sequence ID" value="GGA92127.1"/>
    <property type="molecule type" value="Genomic_DNA"/>
</dbReference>
<dbReference type="Proteomes" id="UP000651977">
    <property type="component" value="Unassembled WGS sequence"/>
</dbReference>
<comment type="caution">
    <text evidence="2">The sequence shown here is derived from an EMBL/GenBank/DDBJ whole genome shotgun (WGS) entry which is preliminary data.</text>
</comment>
<sequence>MTLKRLIVTLLLVAFSTACGSKSKTLTCDIETLDGSAVIPSIRQFGNDTKYDVELELEEHWVNLSVGVIRDEHESTLYAASNKASNAKDRLELTHKEYQRVWAEDMFHKVDLVSSERSHWVDIESRTSIWNVRLGDNSNTSTIGLWAVVDGKVLFTVTVLATTKAPGTAALSHDSSVSLIQEITEQCQLSEL</sequence>
<organism evidence="2 3">
    <name type="scientific">Agarivorans gilvus</name>
    <dbReference type="NCBI Taxonomy" id="680279"/>
    <lineage>
        <taxon>Bacteria</taxon>
        <taxon>Pseudomonadati</taxon>
        <taxon>Pseudomonadota</taxon>
        <taxon>Gammaproteobacteria</taxon>
        <taxon>Alteromonadales</taxon>
        <taxon>Alteromonadaceae</taxon>
        <taxon>Agarivorans</taxon>
    </lineage>
</organism>
<feature type="signal peptide" evidence="1">
    <location>
        <begin position="1"/>
        <end position="20"/>
    </location>
</feature>
<evidence type="ECO:0000313" key="2">
    <source>
        <dbReference type="EMBL" id="GGA92127.1"/>
    </source>
</evidence>
<evidence type="ECO:0008006" key="4">
    <source>
        <dbReference type="Google" id="ProtNLM"/>
    </source>
</evidence>
<name>A0ABQ1HVL3_9ALTE</name>
<accession>A0ABQ1HVL3</accession>
<dbReference type="PROSITE" id="PS51257">
    <property type="entry name" value="PROKAR_LIPOPROTEIN"/>
    <property type="match status" value="1"/>
</dbReference>
<keyword evidence="1" id="KW-0732">Signal</keyword>
<reference evidence="3" key="1">
    <citation type="journal article" date="2019" name="Int. J. Syst. Evol. Microbiol.">
        <title>The Global Catalogue of Microorganisms (GCM) 10K type strain sequencing project: providing services to taxonomists for standard genome sequencing and annotation.</title>
        <authorList>
            <consortium name="The Broad Institute Genomics Platform"/>
            <consortium name="The Broad Institute Genome Sequencing Center for Infectious Disease"/>
            <person name="Wu L."/>
            <person name="Ma J."/>
        </authorList>
    </citation>
    <scope>NUCLEOTIDE SEQUENCE [LARGE SCALE GENOMIC DNA]</scope>
    <source>
        <strain evidence="3">CGMCC 1.10131</strain>
    </source>
</reference>
<keyword evidence="3" id="KW-1185">Reference proteome</keyword>
<evidence type="ECO:0000313" key="3">
    <source>
        <dbReference type="Proteomes" id="UP000651977"/>
    </source>
</evidence>
<protein>
    <recommendedName>
        <fullName evidence="4">Lipoprotein</fullName>
    </recommendedName>
</protein>
<gene>
    <name evidence="2" type="ORF">GCM10007414_00950</name>
</gene>
<proteinExistence type="predicted"/>
<feature type="chain" id="PRO_5045871144" description="Lipoprotein" evidence="1">
    <location>
        <begin position="21"/>
        <end position="192"/>
    </location>
</feature>